<gene>
    <name evidence="2" type="ORF">CPT03_06485</name>
</gene>
<protein>
    <submittedName>
        <fullName evidence="2">Uncharacterized protein</fullName>
    </submittedName>
</protein>
<dbReference type="OrthoDB" id="773114at2"/>
<accession>A0A2D1U3F2</accession>
<dbReference type="EMBL" id="CP024091">
    <property type="protein sequence ID" value="ATP56135.1"/>
    <property type="molecule type" value="Genomic_DNA"/>
</dbReference>
<proteinExistence type="predicted"/>
<name>A0A2D1U3F2_9SPHI</name>
<sequence length="71" mass="8081">MKLKKVDPSITYFGFITGLSIGIVVSILFTRTRTITIKEEQSSKQTNLIKTDEIADYLAYLGHRAEQDPLY</sequence>
<keyword evidence="1" id="KW-1133">Transmembrane helix</keyword>
<evidence type="ECO:0000313" key="2">
    <source>
        <dbReference type="EMBL" id="ATP56135.1"/>
    </source>
</evidence>
<keyword evidence="3" id="KW-1185">Reference proteome</keyword>
<keyword evidence="1" id="KW-0472">Membrane</keyword>
<dbReference type="RefSeq" id="WP_099438077.1">
    <property type="nucleotide sequence ID" value="NZ_CP024091.1"/>
</dbReference>
<keyword evidence="1" id="KW-0812">Transmembrane</keyword>
<evidence type="ECO:0000256" key="1">
    <source>
        <dbReference type="SAM" id="Phobius"/>
    </source>
</evidence>
<feature type="transmembrane region" description="Helical" evidence="1">
    <location>
        <begin position="12"/>
        <end position="30"/>
    </location>
</feature>
<evidence type="ECO:0000313" key="3">
    <source>
        <dbReference type="Proteomes" id="UP000223749"/>
    </source>
</evidence>
<organism evidence="2 3">
    <name type="scientific">Pedobacter ginsengisoli</name>
    <dbReference type="NCBI Taxonomy" id="363852"/>
    <lineage>
        <taxon>Bacteria</taxon>
        <taxon>Pseudomonadati</taxon>
        <taxon>Bacteroidota</taxon>
        <taxon>Sphingobacteriia</taxon>
        <taxon>Sphingobacteriales</taxon>
        <taxon>Sphingobacteriaceae</taxon>
        <taxon>Pedobacter</taxon>
    </lineage>
</organism>
<dbReference type="KEGG" id="pgs:CPT03_06485"/>
<dbReference type="Proteomes" id="UP000223749">
    <property type="component" value="Chromosome"/>
</dbReference>
<dbReference type="AlphaFoldDB" id="A0A2D1U3F2"/>
<reference evidence="2 3" key="1">
    <citation type="submission" date="2017-10" db="EMBL/GenBank/DDBJ databases">
        <title>Whole genome of Pedobacter ginsengisoli T01R-27 isolated from tomato rhizosphere.</title>
        <authorList>
            <person name="Weon H.-Y."/>
            <person name="Lee S.A."/>
            <person name="Sang M.K."/>
            <person name="Song J."/>
        </authorList>
    </citation>
    <scope>NUCLEOTIDE SEQUENCE [LARGE SCALE GENOMIC DNA]</scope>
    <source>
        <strain evidence="2 3">T01R-27</strain>
    </source>
</reference>